<proteinExistence type="predicted"/>
<dbReference type="PANTHER" id="PTHR21666:SF270">
    <property type="entry name" value="MUREIN HYDROLASE ACTIVATOR ENVC"/>
    <property type="match status" value="1"/>
</dbReference>
<dbReference type="SUPFAM" id="SSF51261">
    <property type="entry name" value="Duplicated hybrid motif"/>
    <property type="match status" value="1"/>
</dbReference>
<dbReference type="EMBL" id="JBHMFB010000012">
    <property type="protein sequence ID" value="MFB9089007.1"/>
    <property type="molecule type" value="Genomic_DNA"/>
</dbReference>
<dbReference type="Pfam" id="PF18962">
    <property type="entry name" value="Por_Secre_tail"/>
    <property type="match status" value="1"/>
</dbReference>
<keyword evidence="1 2" id="KW-0732">Signal</keyword>
<evidence type="ECO:0000259" key="3">
    <source>
        <dbReference type="Pfam" id="PF01551"/>
    </source>
</evidence>
<gene>
    <name evidence="5" type="ORF">ACFFUU_05285</name>
</gene>
<feature type="domain" description="M23ase beta-sheet core" evidence="3">
    <location>
        <begin position="150"/>
        <end position="239"/>
    </location>
</feature>
<dbReference type="InterPro" id="IPR011055">
    <property type="entry name" value="Dup_hybrid_motif"/>
</dbReference>
<dbReference type="Proteomes" id="UP001589576">
    <property type="component" value="Unassembled WGS sequence"/>
</dbReference>
<dbReference type="InterPro" id="IPR050570">
    <property type="entry name" value="Cell_wall_metabolism_enzyme"/>
</dbReference>
<dbReference type="NCBIfam" id="TIGR04183">
    <property type="entry name" value="Por_Secre_tail"/>
    <property type="match status" value="1"/>
</dbReference>
<dbReference type="Pfam" id="PF01551">
    <property type="entry name" value="Peptidase_M23"/>
    <property type="match status" value="1"/>
</dbReference>
<evidence type="ECO:0000313" key="5">
    <source>
        <dbReference type="EMBL" id="MFB9089007.1"/>
    </source>
</evidence>
<name>A0ABV5GD11_9FLAO</name>
<dbReference type="InterPro" id="IPR016047">
    <property type="entry name" value="M23ase_b-sheet_dom"/>
</dbReference>
<accession>A0ABV5GD11</accession>
<feature type="domain" description="Secretion system C-terminal sorting" evidence="4">
    <location>
        <begin position="402"/>
        <end position="477"/>
    </location>
</feature>
<dbReference type="RefSeq" id="WP_290284240.1">
    <property type="nucleotide sequence ID" value="NZ_JAUFQN010000019.1"/>
</dbReference>
<organism evidence="5 6">
    <name type="scientific">Flavobacterium paronense</name>
    <dbReference type="NCBI Taxonomy" id="1392775"/>
    <lineage>
        <taxon>Bacteria</taxon>
        <taxon>Pseudomonadati</taxon>
        <taxon>Bacteroidota</taxon>
        <taxon>Flavobacteriia</taxon>
        <taxon>Flavobacteriales</taxon>
        <taxon>Flavobacteriaceae</taxon>
        <taxon>Flavobacterium</taxon>
    </lineage>
</organism>
<dbReference type="PANTHER" id="PTHR21666">
    <property type="entry name" value="PEPTIDASE-RELATED"/>
    <property type="match status" value="1"/>
</dbReference>
<reference evidence="5 6" key="1">
    <citation type="submission" date="2024-09" db="EMBL/GenBank/DDBJ databases">
        <authorList>
            <person name="Sun Q."/>
            <person name="Mori K."/>
        </authorList>
    </citation>
    <scope>NUCLEOTIDE SEQUENCE [LARGE SCALE GENOMIC DNA]</scope>
    <source>
        <strain evidence="5 6">CECT 8460</strain>
    </source>
</reference>
<evidence type="ECO:0000256" key="1">
    <source>
        <dbReference type="ARBA" id="ARBA00022729"/>
    </source>
</evidence>
<keyword evidence="6" id="KW-1185">Reference proteome</keyword>
<feature type="signal peptide" evidence="2">
    <location>
        <begin position="1"/>
        <end position="25"/>
    </location>
</feature>
<dbReference type="Gene3D" id="2.70.70.10">
    <property type="entry name" value="Glucose Permease (Domain IIA)"/>
    <property type="match status" value="1"/>
</dbReference>
<sequence>MKNISKIFKIVGFNFLLLASILLRAQNNITDFKVDGGEFTFTQNDAQHPCISSQEYDLIDREVSDNLKKLHLENSVNKNTLSTSLIWPLRTAVGFIQCQYYFIGGYVDQNTAATAIQDFNCETNTYDGHQGTDIAIWPYGFNKIDDSQIEVIAAAAGTIIQKNDGNFDRNCSSNTLTANSIIIQHADGSYALYWHMKKNSVTTKTVGQTVVAGEYLGVVGSSGSSSGPHLHFEVWTGNTSATYKDPFSGSCNLLNANSWWASQKPHTDPAIMKVSVNTTDIAMATCPNSDVLTESDTFLVPFQGTGLSPGYAKFYIFTREIPANTTLSMAILNPNGTPFNSWTYIMPTFNKTRYYGFSKLLPTVDGTYTFQATYNGVTCSKMFTITHSLGISAAPDADYFRVFPNPTNDDFLVTANGIENENYTFTITNSIGQIVKKEKATIENNKLEKSFAVTSLSKGLYFLIIEGAKSRTVKKIVKNN</sequence>
<evidence type="ECO:0000259" key="4">
    <source>
        <dbReference type="Pfam" id="PF18962"/>
    </source>
</evidence>
<evidence type="ECO:0000313" key="6">
    <source>
        <dbReference type="Proteomes" id="UP001589576"/>
    </source>
</evidence>
<feature type="chain" id="PRO_5045454804" evidence="2">
    <location>
        <begin position="26"/>
        <end position="480"/>
    </location>
</feature>
<dbReference type="CDD" id="cd12797">
    <property type="entry name" value="M23_peptidase"/>
    <property type="match status" value="1"/>
</dbReference>
<dbReference type="InterPro" id="IPR026444">
    <property type="entry name" value="Secre_tail"/>
</dbReference>
<comment type="caution">
    <text evidence="5">The sequence shown here is derived from an EMBL/GenBank/DDBJ whole genome shotgun (WGS) entry which is preliminary data.</text>
</comment>
<evidence type="ECO:0000256" key="2">
    <source>
        <dbReference type="SAM" id="SignalP"/>
    </source>
</evidence>
<protein>
    <submittedName>
        <fullName evidence="5">Peptidoglycan DD-metalloendopeptidase family protein</fullName>
    </submittedName>
</protein>